<reference evidence="3 4" key="1">
    <citation type="submission" date="2024-03" db="EMBL/GenBank/DDBJ databases">
        <title>Human intestinal bacterial collection.</title>
        <authorList>
            <person name="Pauvert C."/>
            <person name="Hitch T.C.A."/>
            <person name="Clavel T."/>
        </authorList>
    </citation>
    <scope>NUCLEOTIDE SEQUENCE [LARGE SCALE GENOMIC DNA]</scope>
    <source>
        <strain evidence="3 4">CLA-SR-H021</strain>
    </source>
</reference>
<gene>
    <name evidence="3" type="ORF">WMQ36_23185</name>
</gene>
<dbReference type="RefSeq" id="WP_040381345.1">
    <property type="nucleotide sequence ID" value="NZ_JBBMFM010000132.1"/>
</dbReference>
<dbReference type="SUPFAM" id="SSF82171">
    <property type="entry name" value="DPP6 N-terminal domain-like"/>
    <property type="match status" value="1"/>
</dbReference>
<feature type="compositionally biased region" description="Polar residues" evidence="1">
    <location>
        <begin position="43"/>
        <end position="52"/>
    </location>
</feature>
<dbReference type="PROSITE" id="PS51257">
    <property type="entry name" value="PROKAR_LIPOPROTEIN"/>
    <property type="match status" value="1"/>
</dbReference>
<dbReference type="EMBL" id="JBBMFM010000132">
    <property type="protein sequence ID" value="MEQ2427872.1"/>
    <property type="molecule type" value="Genomic_DNA"/>
</dbReference>
<name>A0ABV1DDX0_9FIRM</name>
<proteinExistence type="predicted"/>
<evidence type="ECO:0000256" key="1">
    <source>
        <dbReference type="SAM" id="MobiDB-lite"/>
    </source>
</evidence>
<evidence type="ECO:0000313" key="4">
    <source>
        <dbReference type="Proteomes" id="UP001454086"/>
    </source>
</evidence>
<evidence type="ECO:0000256" key="2">
    <source>
        <dbReference type="SAM" id="SignalP"/>
    </source>
</evidence>
<feature type="signal peptide" evidence="2">
    <location>
        <begin position="1"/>
        <end position="36"/>
    </location>
</feature>
<feature type="chain" id="PRO_5045334977" description="DUF5050 domain-containing protein" evidence="2">
    <location>
        <begin position="37"/>
        <end position="785"/>
    </location>
</feature>
<protein>
    <recommendedName>
        <fullName evidence="5">DUF5050 domain-containing protein</fullName>
    </recommendedName>
</protein>
<keyword evidence="4" id="KW-1185">Reference proteome</keyword>
<organism evidence="3 4">
    <name type="scientific">Enterocloster hominis</name>
    <name type="common">ex Hitch et al. 2024</name>
    <dbReference type="NCBI Taxonomy" id="1917870"/>
    <lineage>
        <taxon>Bacteria</taxon>
        <taxon>Bacillati</taxon>
        <taxon>Bacillota</taxon>
        <taxon>Clostridia</taxon>
        <taxon>Lachnospirales</taxon>
        <taxon>Lachnospiraceae</taxon>
        <taxon>Enterocloster</taxon>
    </lineage>
</organism>
<keyword evidence="2" id="KW-0732">Signal</keyword>
<accession>A0ABV1DDX0</accession>
<comment type="caution">
    <text evidence="3">The sequence shown here is derived from an EMBL/GenBank/DDBJ whole genome shotgun (WGS) entry which is preliminary data.</text>
</comment>
<sequence length="785" mass="87743">MGGCMKRQVGKHYGRNKPFILLVLAICAALASGGCAAPAGTGEKTTSLSDNGAGNRKGEEDQAEQGAADPVQKPAYVYYIKDANLMRADVNSPMEAGKNPSLVMAGIGKNVNLKDYYDVSLSEDGSFLAFQFETDGGLFLDDAVLVAVNNEDGTSQIIHEGYANTAMCGNKLLFQVEHEAGNEAGNEAGGLADVQYDLYSYTPEQGKKLEASGLYNFFPSKDGSAVCITKMDEEWVQDLYLAEDGREVLLADEMNFAGANEDYSVIYALRTVEEEDGFYYELLKLGKDGAKEPVLTKEDQAGAYYLDPDSGNLYTFVYGKEGRNTLSYSSEGEKKLLSDQVSMVWEYISEPEWLDGKSMVIYQSGPAGKETLYEAVDGNACAFTVPGMPEDWLDGYFKKITGMENGIYLTVSKLNDAYQAEESWIYRYKLSSGQLSQTPECVAHGTDLYLVDERDGKAFYTDSISGNQILYCEGNRILDKVNPETLRQLDGSAGEYFVFQEKDGAVPDLMRITTAGSSKVFRENVVQCEPYAGGMLLFSDCRDSYPYLGTLSFYNTDGTQVIDEDVTVFFQHDRNRFVDVVPWDWNWSGQDENGTLGEYANSDFDPGRDYLDRAYIDGSVFYDTEYGFHIDLKENENQGYYHEIHGFGDAVSLTCFDEEGNERYSIYMTDGYTALKEYDNAAAFGQWMKDVYDSTMKEYGYDIGEDDFTVEKAEDILLDGRKAIKLVTHTDNGLMTAGSTFIRYFIPDEENDRMIELSRQFLADLEDEEDLEAYQMFVESLKWDD</sequence>
<feature type="region of interest" description="Disordered" evidence="1">
    <location>
        <begin position="38"/>
        <end position="68"/>
    </location>
</feature>
<evidence type="ECO:0000313" key="3">
    <source>
        <dbReference type="EMBL" id="MEQ2427872.1"/>
    </source>
</evidence>
<dbReference type="Proteomes" id="UP001454086">
    <property type="component" value="Unassembled WGS sequence"/>
</dbReference>
<evidence type="ECO:0008006" key="5">
    <source>
        <dbReference type="Google" id="ProtNLM"/>
    </source>
</evidence>